<proteinExistence type="inferred from homology"/>
<dbReference type="PANTHER" id="PTHR43747">
    <property type="entry name" value="FAD-BINDING PROTEIN"/>
    <property type="match status" value="1"/>
</dbReference>
<dbReference type="SUPFAM" id="SSF51905">
    <property type="entry name" value="FAD/NAD(P)-binding domain"/>
    <property type="match status" value="1"/>
</dbReference>
<dbReference type="Proteomes" id="UP001362999">
    <property type="component" value="Unassembled WGS sequence"/>
</dbReference>
<comment type="catalytic activity">
    <reaction evidence="4">
        <text>melleolide F + FADH2 + chloride + O2 = 6'-chloromelleolide F + FAD + 2 H2O + H(+)</text>
        <dbReference type="Rhea" id="RHEA:67160"/>
        <dbReference type="ChEBI" id="CHEBI:15377"/>
        <dbReference type="ChEBI" id="CHEBI:15378"/>
        <dbReference type="ChEBI" id="CHEBI:15379"/>
        <dbReference type="ChEBI" id="CHEBI:17996"/>
        <dbReference type="ChEBI" id="CHEBI:57692"/>
        <dbReference type="ChEBI" id="CHEBI:58307"/>
        <dbReference type="ChEBI" id="CHEBI:167712"/>
        <dbReference type="ChEBI" id="CHEBI:167713"/>
    </reaction>
    <physiologicalReaction direction="left-to-right" evidence="4">
        <dbReference type="Rhea" id="RHEA:67161"/>
    </physiologicalReaction>
</comment>
<evidence type="ECO:0000256" key="4">
    <source>
        <dbReference type="ARBA" id="ARBA00049364"/>
    </source>
</evidence>
<dbReference type="InterPro" id="IPR050816">
    <property type="entry name" value="Flavin-dep_Halogenase_NPB"/>
</dbReference>
<gene>
    <name evidence="5" type="ORF">R3P38DRAFT_3103024</name>
</gene>
<dbReference type="GO" id="GO:0004497">
    <property type="term" value="F:monooxygenase activity"/>
    <property type="evidence" value="ECO:0007669"/>
    <property type="project" value="UniProtKB-KW"/>
</dbReference>
<dbReference type="Gene3D" id="3.50.50.60">
    <property type="entry name" value="FAD/NAD(P)-binding domain"/>
    <property type="match status" value="2"/>
</dbReference>
<name>A0AAV9ZKU7_9AGAR</name>
<dbReference type="PANTHER" id="PTHR43747:SF5">
    <property type="entry name" value="FAD-BINDING DOMAIN-CONTAINING PROTEIN"/>
    <property type="match status" value="1"/>
</dbReference>
<evidence type="ECO:0000256" key="3">
    <source>
        <dbReference type="ARBA" id="ARBA00023033"/>
    </source>
</evidence>
<evidence type="ECO:0000313" key="6">
    <source>
        <dbReference type="Proteomes" id="UP001362999"/>
    </source>
</evidence>
<keyword evidence="2" id="KW-0560">Oxidoreductase</keyword>
<keyword evidence="6" id="KW-1185">Reference proteome</keyword>
<evidence type="ECO:0000313" key="5">
    <source>
        <dbReference type="EMBL" id="KAK6984817.1"/>
    </source>
</evidence>
<evidence type="ECO:0000256" key="2">
    <source>
        <dbReference type="ARBA" id="ARBA00023002"/>
    </source>
</evidence>
<keyword evidence="3" id="KW-0503">Monooxygenase</keyword>
<dbReference type="InterPro" id="IPR036188">
    <property type="entry name" value="FAD/NAD-bd_sf"/>
</dbReference>
<comment type="similarity">
    <text evidence="1">Belongs to the flavin-dependent halogenase family.</text>
</comment>
<dbReference type="GO" id="GO:0140907">
    <property type="term" value="F:flavin-dependent halogenase activity"/>
    <property type="evidence" value="ECO:0007669"/>
    <property type="project" value="UniProtKB-ARBA"/>
</dbReference>
<sequence>MILIAPGALRERVNIMSNRSSPPSSTQILVIGGGPAGSYAATALVRGFEVHLLEKDPFPRYHIGESLLPSWSSFFRSSVGAAFKLNQEKREGYLGFGQVTAWNVNRSDFDDLLLKHASLCGVVVHEGFSVQRILFSADNPSQPIAAEWKSRDGTTGCINFDWLVDASGRNGIISTKYLKNRKFNNILRNRAIWGYWKGAGVYAKGTDQENSPWFEALTDESGWAWFIPCTTESHLKKKAAVQSSEESSVETYYHSQLKLTPGLVDLLGEAKFLAFIDPLFSSGVHLAFSSAFSAAATIAASIRGHCTEGEAIIFHDLKTSTSYTRFMLAVLGVYKQMKAQESDVLSDIGEDNFDRAFEFLRPVVLGGADTDSSVTEDMVQTTIDFFSNVLGTTNPDMHESVAQRVDISLMAPDGPMISKAAVAAVAGADEEAKEVLWQINSKRGLDVLYDWEKDFRKEKLGGFCVVLERGGLGLQREGD</sequence>
<reference evidence="5 6" key="1">
    <citation type="journal article" date="2024" name="J Genomics">
        <title>Draft genome sequencing and assembly of Favolaschia claudopus CIRM-BRFM 2984 isolated from oak limbs.</title>
        <authorList>
            <person name="Navarro D."/>
            <person name="Drula E."/>
            <person name="Chaduli D."/>
            <person name="Cazenave R."/>
            <person name="Ahrendt S."/>
            <person name="Wang J."/>
            <person name="Lipzen A."/>
            <person name="Daum C."/>
            <person name="Barry K."/>
            <person name="Grigoriev I.V."/>
            <person name="Favel A."/>
            <person name="Rosso M.N."/>
            <person name="Martin F."/>
        </authorList>
    </citation>
    <scope>NUCLEOTIDE SEQUENCE [LARGE SCALE GENOMIC DNA]</scope>
    <source>
        <strain evidence="5 6">CIRM-BRFM 2984</strain>
    </source>
</reference>
<protein>
    <submittedName>
        <fullName evidence="5">Halogenase</fullName>
    </submittedName>
</protein>
<dbReference type="AlphaFoldDB" id="A0AAV9ZKU7"/>
<dbReference type="EMBL" id="JAWWNJ010000134">
    <property type="protein sequence ID" value="KAK6984817.1"/>
    <property type="molecule type" value="Genomic_DNA"/>
</dbReference>
<comment type="caution">
    <text evidence="5">The sequence shown here is derived from an EMBL/GenBank/DDBJ whole genome shotgun (WGS) entry which is preliminary data.</text>
</comment>
<accession>A0AAV9ZKU7</accession>
<dbReference type="GO" id="GO:0044550">
    <property type="term" value="P:secondary metabolite biosynthetic process"/>
    <property type="evidence" value="ECO:0007669"/>
    <property type="project" value="UniProtKB-ARBA"/>
</dbReference>
<dbReference type="Pfam" id="PF04820">
    <property type="entry name" value="Trp_halogenase"/>
    <property type="match status" value="2"/>
</dbReference>
<organism evidence="5 6">
    <name type="scientific">Favolaschia claudopus</name>
    <dbReference type="NCBI Taxonomy" id="2862362"/>
    <lineage>
        <taxon>Eukaryota</taxon>
        <taxon>Fungi</taxon>
        <taxon>Dikarya</taxon>
        <taxon>Basidiomycota</taxon>
        <taxon>Agaricomycotina</taxon>
        <taxon>Agaricomycetes</taxon>
        <taxon>Agaricomycetidae</taxon>
        <taxon>Agaricales</taxon>
        <taxon>Marasmiineae</taxon>
        <taxon>Mycenaceae</taxon>
        <taxon>Favolaschia</taxon>
    </lineage>
</organism>
<evidence type="ECO:0000256" key="1">
    <source>
        <dbReference type="ARBA" id="ARBA00005706"/>
    </source>
</evidence>
<dbReference type="InterPro" id="IPR006905">
    <property type="entry name" value="Flavin_halogenase"/>
</dbReference>